<organism evidence="4 5">
    <name type="scientific">Naegleria lovaniensis</name>
    <name type="common">Amoeba</name>
    <dbReference type="NCBI Taxonomy" id="51637"/>
    <lineage>
        <taxon>Eukaryota</taxon>
        <taxon>Discoba</taxon>
        <taxon>Heterolobosea</taxon>
        <taxon>Tetramitia</taxon>
        <taxon>Eutetramitia</taxon>
        <taxon>Vahlkampfiidae</taxon>
        <taxon>Naegleria</taxon>
    </lineage>
</organism>
<name>A0AA88GVK0_NAELO</name>
<feature type="region of interest" description="Disordered" evidence="1">
    <location>
        <begin position="981"/>
        <end position="1002"/>
    </location>
</feature>
<dbReference type="EMBL" id="PYSW02000015">
    <property type="protein sequence ID" value="KAG2386509.1"/>
    <property type="molecule type" value="Genomic_DNA"/>
</dbReference>
<keyword evidence="2" id="KW-0812">Transmembrane</keyword>
<evidence type="ECO:0000259" key="3">
    <source>
        <dbReference type="PROSITE" id="PS50093"/>
    </source>
</evidence>
<dbReference type="PROSITE" id="PS50093">
    <property type="entry name" value="PKD"/>
    <property type="match status" value="1"/>
</dbReference>
<protein>
    <recommendedName>
        <fullName evidence="3">PKD domain-containing protein</fullName>
    </recommendedName>
</protein>
<evidence type="ECO:0000256" key="1">
    <source>
        <dbReference type="SAM" id="MobiDB-lite"/>
    </source>
</evidence>
<dbReference type="RefSeq" id="XP_044550501.1">
    <property type="nucleotide sequence ID" value="XM_044691651.1"/>
</dbReference>
<accession>A0AA88GVK0</accession>
<evidence type="ECO:0000313" key="5">
    <source>
        <dbReference type="Proteomes" id="UP000816034"/>
    </source>
</evidence>
<keyword evidence="5" id="KW-1185">Reference proteome</keyword>
<keyword evidence="2" id="KW-1133">Transmembrane helix</keyword>
<dbReference type="SUPFAM" id="SSF49299">
    <property type="entry name" value="PKD domain"/>
    <property type="match status" value="1"/>
</dbReference>
<comment type="caution">
    <text evidence="4">The sequence shown here is derived from an EMBL/GenBank/DDBJ whole genome shotgun (WGS) entry which is preliminary data.</text>
</comment>
<dbReference type="InterPro" id="IPR035986">
    <property type="entry name" value="PKD_dom_sf"/>
</dbReference>
<feature type="domain" description="PKD" evidence="3">
    <location>
        <begin position="108"/>
        <end position="183"/>
    </location>
</feature>
<evidence type="ECO:0000313" key="4">
    <source>
        <dbReference type="EMBL" id="KAG2386509.1"/>
    </source>
</evidence>
<reference evidence="4 5" key="1">
    <citation type="journal article" date="2018" name="BMC Genomics">
        <title>The genome of Naegleria lovaniensis, the basis for a comparative approach to unravel pathogenicity factors of the human pathogenic amoeba N. fowleri.</title>
        <authorList>
            <person name="Liechti N."/>
            <person name="Schurch N."/>
            <person name="Bruggmann R."/>
            <person name="Wittwer M."/>
        </authorList>
    </citation>
    <scope>NUCLEOTIDE SEQUENCE [LARGE SCALE GENOMIC DNA]</scope>
    <source>
        <strain evidence="4 5">ATCC 30569</strain>
    </source>
</reference>
<gene>
    <name evidence="4" type="ORF">C9374_002253</name>
</gene>
<proteinExistence type="predicted"/>
<dbReference type="SUPFAM" id="SSF82171">
    <property type="entry name" value="DPP6 N-terminal domain-like"/>
    <property type="match status" value="1"/>
</dbReference>
<dbReference type="Proteomes" id="UP000816034">
    <property type="component" value="Unassembled WGS sequence"/>
</dbReference>
<feature type="transmembrane region" description="Helical" evidence="2">
    <location>
        <begin position="63"/>
        <end position="86"/>
    </location>
</feature>
<dbReference type="GeneID" id="68094709"/>
<dbReference type="AlphaFoldDB" id="A0AA88GVK0"/>
<sequence>MENCLGSVNGTVLSYNAFREDVLFGNGILTRQLVLNTSSANQVLASLSFKKNTIFILTDKMKLIDFCLSVSLLVMFMTCMNAFTFMHAQQHALTVSPSFRGSRLSGPAPLAVFFDGSGTRVSETATGMQQDSFRDVLYSFNFGDPNSGIWGISRLSKNMQTGGPFAAHVFNTVGTFIVSMSVTTKTNVTYHAPPITITVQNPSTVWTANNTICVSTSSNFNGCPSGSVRMTTLPTRFNGKRVLLRRGETFGDVQIASTDDQVLIGTYSTGLKPQVSNVRLSGGNTVADWPDDITIMDLNITNSFGIVTTGSRILLYRCILSTPSTSESQVDVASALKYYMDHGSLPLSSYYWPHEIFIVENNIQGELSSGNDHMPVVTLMGYFMNSVIMGNQINKASQHSVRLWAANQVLIAHNSVGGDHDPVQPNQPGIRHAIKIHSNGLNSYNSHNIGTTGFNIRSSKVLIADNKVGTSTYPGSWLCAVAPQNALTGTIEGIEDVLLERNVFIRGRFTTLEGAMRGRRISTRYNSVQGGVLPRMERIGFTYDPALNDWDGPYYFEDGSPMPVIQSLDSMEDDFIKNAHSPCQNFYASNFTLKKAMEMNGQDLFVPSMEQPQKNTPSKDPTHQTCVLRVSDPNMDNVEIKSILGSKRQLFNSNNTLQFMNAIDGTWHLYRTDSNSYWKDLVVVHPDSEPHWHPTRPNLLYYLPSKGVGMKIHQLNIESEVTLEVTDLSTRIRTRWPSAHAAWTHSEGSPSRDARFWCFMVEDSIGNTLGVISYDVVQDQIVGFLNASEGKSVKAVTTSPSGQYCVLYMSNNTIAYSLDFTQPMTLHQAGSIDAPSDLALNDLGEDVYVSVDTLSISKELFMVNLRRGQRTTLFPTCTDGSTTALRVSGKGYNVPGWVVISTFAASGTRQWLHDKILLVPLNVSKPIYAVAHHHSVSNEIHVSVNKDLTMVAFSSHWDGSQDEGVDIYRVEIPTIVGMKGQNTQYQEDSNRRNPENSLPRTQSHVSAAEKHVVFNLVFFLVINVFLFMF</sequence>
<keyword evidence="2" id="KW-0472">Membrane</keyword>
<evidence type="ECO:0000256" key="2">
    <source>
        <dbReference type="SAM" id="Phobius"/>
    </source>
</evidence>
<dbReference type="InterPro" id="IPR000601">
    <property type="entry name" value="PKD_dom"/>
</dbReference>